<comment type="caution">
    <text evidence="11">The sequence shown here is derived from an EMBL/GenBank/DDBJ whole genome shotgun (WGS) entry which is preliminary data.</text>
</comment>
<comment type="pathway">
    <text evidence="5">Amino-acid biosynthesis; L-methionine biosynthesis via de novo pathway; L-homocysteine from L-cystathionine: step 1/1.</text>
</comment>
<dbReference type="PROSITE" id="PS00868">
    <property type="entry name" value="CYS_MET_METAB_PP"/>
    <property type="match status" value="1"/>
</dbReference>
<dbReference type="InterPro" id="IPR054542">
    <property type="entry name" value="Cys_met_metab_PP"/>
</dbReference>
<evidence type="ECO:0000256" key="1">
    <source>
        <dbReference type="ARBA" id="ARBA00001933"/>
    </source>
</evidence>
<dbReference type="OrthoDB" id="9790858at2"/>
<dbReference type="InterPro" id="IPR015421">
    <property type="entry name" value="PyrdxlP-dep_Trfase_major"/>
</dbReference>
<dbReference type="InterPro" id="IPR006233">
    <property type="entry name" value="Cys_b_lyase_bac"/>
</dbReference>
<dbReference type="Pfam" id="PF01053">
    <property type="entry name" value="Cys_Met_Meta_PP"/>
    <property type="match status" value="1"/>
</dbReference>
<evidence type="ECO:0000256" key="7">
    <source>
        <dbReference type="ARBA" id="ARBA00047625"/>
    </source>
</evidence>
<keyword evidence="12" id="KW-1185">Reference proteome</keyword>
<dbReference type="EMBL" id="VFSU01000031">
    <property type="protein sequence ID" value="TPE59260.1"/>
    <property type="molecule type" value="Genomic_DNA"/>
</dbReference>
<accession>A0A501XFF3</accession>
<feature type="compositionally biased region" description="Basic and acidic residues" evidence="10">
    <location>
        <begin position="17"/>
        <end position="28"/>
    </location>
</feature>
<dbReference type="GO" id="GO:0047804">
    <property type="term" value="F:cysteine-S-conjugate beta-lyase activity"/>
    <property type="evidence" value="ECO:0007669"/>
    <property type="project" value="UniProtKB-EC"/>
</dbReference>
<proteinExistence type="inferred from homology"/>
<sequence length="419" mass="44958">MAAGPNGARRRIRRSSRGPERGLAEKPDSWAAHAGRRPEWTQNREGTGGIVNPPVWRASTILYPDIASMDAANGLQDETLFYGRKGTPTTWALREALTGLEPGAAGTMLYPSGVAAIAGAILSVVKPGDHILLPDSAYDPTSLFGQGMLKRLNVEAQPYDPLIGAGITQLFRPETALVLLESPGSLTFEVQDVPAIAAAAKAAGIPTLLDNTWAASHFFKGIAAGCDMVVQALTKYVGGHSDLIMGSVSATAAYFPRLRNTAWQLGQCVSGDEAALALRGFRTLPMRMARHQQSALTVAHWLKAHPLVDRVLHPAFPDCPGHEIWKRDFSGSSGLFGVVLNIGSRADAPRFFDQLQQFGIGFSWGGFESIAIPTSPEKIRRLNSFTPSGLSLRLSIGLEDPDDLIADLSAALDRLRSME</sequence>
<keyword evidence="3 8" id="KW-0663">Pyridoxal phosphate</keyword>
<dbReference type="InterPro" id="IPR000277">
    <property type="entry name" value="Cys/Met-Metab_PyrdxlP-dep_enz"/>
</dbReference>
<dbReference type="PIRSF" id="PIRSF001434">
    <property type="entry name" value="CGS"/>
    <property type="match status" value="1"/>
</dbReference>
<protein>
    <submittedName>
        <fullName evidence="11">Cystathionine beta-lyase</fullName>
        <ecNumber evidence="11">4.4.1.8</ecNumber>
    </submittedName>
</protein>
<dbReference type="PANTHER" id="PTHR43500">
    <property type="entry name" value="CYSTATHIONINE BETA-LYASE-RELATED"/>
    <property type="match status" value="1"/>
</dbReference>
<comment type="catalytic activity">
    <reaction evidence="6">
        <text>L,L-cystathionine + H2O = L-homocysteine + pyruvate + NH4(+)</text>
        <dbReference type="Rhea" id="RHEA:13965"/>
        <dbReference type="ChEBI" id="CHEBI:15361"/>
        <dbReference type="ChEBI" id="CHEBI:15377"/>
        <dbReference type="ChEBI" id="CHEBI:28938"/>
        <dbReference type="ChEBI" id="CHEBI:58161"/>
        <dbReference type="ChEBI" id="CHEBI:58199"/>
    </reaction>
</comment>
<evidence type="ECO:0000256" key="8">
    <source>
        <dbReference type="PIRSR" id="PIRSR001434-2"/>
    </source>
</evidence>
<dbReference type="NCBIfam" id="TIGR01324">
    <property type="entry name" value="cysta_beta_ly_B"/>
    <property type="match status" value="1"/>
</dbReference>
<evidence type="ECO:0000256" key="5">
    <source>
        <dbReference type="ARBA" id="ARBA00046315"/>
    </source>
</evidence>
<comment type="catalytic activity">
    <reaction evidence="7">
        <text>an S-substituted L-cysteine + H2O = a thiol + pyruvate + NH4(+)</text>
        <dbReference type="Rhea" id="RHEA:18121"/>
        <dbReference type="ChEBI" id="CHEBI:15361"/>
        <dbReference type="ChEBI" id="CHEBI:15377"/>
        <dbReference type="ChEBI" id="CHEBI:28938"/>
        <dbReference type="ChEBI" id="CHEBI:29256"/>
        <dbReference type="ChEBI" id="CHEBI:58717"/>
        <dbReference type="EC" id="4.4.1.13"/>
    </reaction>
</comment>
<evidence type="ECO:0000313" key="12">
    <source>
        <dbReference type="Proteomes" id="UP000319897"/>
    </source>
</evidence>
<dbReference type="InterPro" id="IPR015422">
    <property type="entry name" value="PyrdxlP-dep_Trfase_small"/>
</dbReference>
<comment type="similarity">
    <text evidence="2 9">Belongs to the trans-sulfuration enzymes family.</text>
</comment>
<evidence type="ECO:0000256" key="6">
    <source>
        <dbReference type="ARBA" id="ARBA00047517"/>
    </source>
</evidence>
<dbReference type="EC" id="4.4.1.8" evidence="11"/>
<feature type="modified residue" description="N6-(pyridoxal phosphate)lysine" evidence="8">
    <location>
        <position position="235"/>
    </location>
</feature>
<dbReference type="Gene3D" id="3.40.640.10">
    <property type="entry name" value="Type I PLP-dependent aspartate aminotransferase-like (Major domain)"/>
    <property type="match status" value="1"/>
</dbReference>
<comment type="cofactor">
    <cofactor evidence="1 9">
        <name>pyridoxal 5'-phosphate</name>
        <dbReference type="ChEBI" id="CHEBI:597326"/>
    </cofactor>
</comment>
<evidence type="ECO:0000313" key="11">
    <source>
        <dbReference type="EMBL" id="TPE59260.1"/>
    </source>
</evidence>
<gene>
    <name evidence="11" type="primary">metC</name>
    <name evidence="11" type="ORF">FJQ54_14220</name>
</gene>
<evidence type="ECO:0000256" key="10">
    <source>
        <dbReference type="SAM" id="MobiDB-lite"/>
    </source>
</evidence>
<evidence type="ECO:0000256" key="9">
    <source>
        <dbReference type="RuleBase" id="RU362118"/>
    </source>
</evidence>
<dbReference type="SUPFAM" id="SSF53383">
    <property type="entry name" value="PLP-dependent transferases"/>
    <property type="match status" value="1"/>
</dbReference>
<dbReference type="PANTHER" id="PTHR43500:SF1">
    <property type="entry name" value="CYSTATHIONINE BETA-LYASE-RELATED"/>
    <property type="match status" value="1"/>
</dbReference>
<dbReference type="AlphaFoldDB" id="A0A501XFF3"/>
<keyword evidence="4 11" id="KW-0456">Lyase</keyword>
<dbReference type="Proteomes" id="UP000319897">
    <property type="component" value="Unassembled WGS sequence"/>
</dbReference>
<dbReference type="InterPro" id="IPR015424">
    <property type="entry name" value="PyrdxlP-dep_Trfase"/>
</dbReference>
<dbReference type="GO" id="GO:0019346">
    <property type="term" value="P:transsulfuration"/>
    <property type="evidence" value="ECO:0007669"/>
    <property type="project" value="InterPro"/>
</dbReference>
<evidence type="ECO:0000256" key="3">
    <source>
        <dbReference type="ARBA" id="ARBA00022898"/>
    </source>
</evidence>
<evidence type="ECO:0000256" key="4">
    <source>
        <dbReference type="ARBA" id="ARBA00023239"/>
    </source>
</evidence>
<evidence type="ECO:0000256" key="2">
    <source>
        <dbReference type="ARBA" id="ARBA00009077"/>
    </source>
</evidence>
<dbReference type="GO" id="GO:0030170">
    <property type="term" value="F:pyridoxal phosphate binding"/>
    <property type="evidence" value="ECO:0007669"/>
    <property type="project" value="InterPro"/>
</dbReference>
<feature type="region of interest" description="Disordered" evidence="10">
    <location>
        <begin position="1"/>
        <end position="51"/>
    </location>
</feature>
<name>A0A501XFF3_9SPHN</name>
<dbReference type="GO" id="GO:0019450">
    <property type="term" value="P:L-cysteine catabolic process to pyruvate"/>
    <property type="evidence" value="ECO:0007669"/>
    <property type="project" value="TreeGrafter"/>
</dbReference>
<reference evidence="11 12" key="1">
    <citation type="submission" date="2019-06" db="EMBL/GenBank/DDBJ databases">
        <authorList>
            <person name="Lee I."/>
            <person name="Jang G.I."/>
            <person name="Hwang C.Y."/>
        </authorList>
    </citation>
    <scope>NUCLEOTIDE SEQUENCE [LARGE SCALE GENOMIC DNA]</scope>
    <source>
        <strain evidence="11 12">PAMC 28131</strain>
    </source>
</reference>
<organism evidence="11 12">
    <name type="scientific">Sandaracinobacter neustonicus</name>
    <dbReference type="NCBI Taxonomy" id="1715348"/>
    <lineage>
        <taxon>Bacteria</taxon>
        <taxon>Pseudomonadati</taxon>
        <taxon>Pseudomonadota</taxon>
        <taxon>Alphaproteobacteria</taxon>
        <taxon>Sphingomonadales</taxon>
        <taxon>Sphingosinicellaceae</taxon>
        <taxon>Sandaracinobacter</taxon>
    </lineage>
</organism>
<dbReference type="Gene3D" id="3.90.1150.10">
    <property type="entry name" value="Aspartate Aminotransferase, domain 1"/>
    <property type="match status" value="1"/>
</dbReference>